<dbReference type="SUPFAM" id="SSF47090">
    <property type="entry name" value="PGBD-like"/>
    <property type="match status" value="1"/>
</dbReference>
<feature type="region of interest" description="Disordered" evidence="1">
    <location>
        <begin position="71"/>
        <end position="96"/>
    </location>
</feature>
<dbReference type="RefSeq" id="WP_171738981.1">
    <property type="nucleotide sequence ID" value="NZ_CP053435.1"/>
</dbReference>
<dbReference type="Gene3D" id="1.10.101.10">
    <property type="entry name" value="PGBD-like superfamily/PGBD"/>
    <property type="match status" value="1"/>
</dbReference>
<keyword evidence="6" id="KW-1185">Reference proteome</keyword>
<dbReference type="Pfam" id="PF13699">
    <property type="entry name" value="eCIS_core"/>
    <property type="match status" value="1"/>
</dbReference>
<feature type="compositionally biased region" description="Polar residues" evidence="1">
    <location>
        <begin position="18"/>
        <end position="32"/>
    </location>
</feature>
<evidence type="ECO:0000313" key="6">
    <source>
        <dbReference type="Proteomes" id="UP000502756"/>
    </source>
</evidence>
<dbReference type="EMBL" id="CP053435">
    <property type="protein sequence ID" value="QJW89143.1"/>
    <property type="molecule type" value="Genomic_DNA"/>
</dbReference>
<dbReference type="InterPro" id="IPR036366">
    <property type="entry name" value="PGBDSf"/>
</dbReference>
<dbReference type="InterPro" id="IPR025295">
    <property type="entry name" value="eCIS_core_dom"/>
</dbReference>
<dbReference type="InterPro" id="IPR036365">
    <property type="entry name" value="PGBD-like_sf"/>
</dbReference>
<accession>A0A6M5Y7Q7</accession>
<gene>
    <name evidence="5" type="ORF">HNV11_06930</name>
</gene>
<name>A0A6M5Y7Q7_9BACT</name>
<sequence>MNRVKQRHSGRKPAPVRPSSTPFVAPSRQTESAVVEPSFVSPVVQPKFSISQPGDALELEADTTADRVMRMTSPSTGATPPDDPTDTPILPKRHDNVTVMPKCAACEEDEKEKPDVQAKEQSGGLADFFSIMRQPLEEEDERPNLIQAKPMAGVTHLMLKCSHCEEEERQQQGVHRKPNSDGPAAGFRLDSYLQNSRSGGEPMDRTTQSFMESRFGADLSGVRIHSGSQAGQASEAIRARAFTHGQSIHFNRGEYQPQTDSGRWLLAHELTHTLQQGSSSVRPIMRKAKPDEPAFYVDIMGGKEAYAVAKTANLDSWYEGYKFFNLFLEEEIYPGSHPNAYATRVYELQEKLHLYYGEKFPKENITGMLEPSFLTSPTLNALLGVAANYVKQNGDAKATEAGFNVDMLKRINRLNTSFDPKAPPLESRLLQGVPQLNMVNSSPNFTIGKGDRGFYVSLIQSALLQLNYSLGKDYVLAKGQTEKTVTGIFGDDTRKAVEQFQIDSGMEGKDVDGVVGQITLRLLDRRLEKRVRTNLSYDLANVIGVMVPVTEADIPTDASKAEEIKRSMLIRSIMTAMPLSQKEAENLLASGWKWQNYRDVNRNDVAKGYIVNAITKEDYEKIMGKPKGSTGGITAQQLSEQIVDQALELQTTTDLYQLNKEVKALQDERDSVQSIISMHEKYVPQSLYDQLHSLNRRLTAKIEARDRELKRLGYKSMDEYTARNEQFVKTFLQYAAMIAFQMLSRNEAKASVEYQHYENPDEIKALKDTITQLNTYYANSETYLMQGVSYEETNGADTNKYKTRSDYVLANEYCDDMGCNGAAYEAILKSRWEANVKEKSTKNQYYAKLFDEEATAFKYLKENSERFPILGNPKFNVRDKGPAYVKKPDTSLRDDIKEIIGTRTSGDGIMQNIANTRERIRGDVELLWEMPPVIAQAKAELGIIDGTVLDNIITDAYKAHQDKGFWSTVFKAALGIGLGLLALVSGPIGWIALGASIAYGAYDAYQTYQDIKMKREASETAVDEEAMALMHEKPSYFWFVVSLVGVGLDALQAVKVMKAIGQGIELAETAQKGIRAEIAASELEKSALKEGSKEAVAISRRIERLNKALTEIDWVQYTKHGEILKFLKDSPFAMRFMADALKESGLAKAFTKLTKLGLSEDLMKTVVGMYAGVGKKAVGEFPEVMRLIESGKLAGNSTLVKTLLTDLKAQRALLDSGDPAKIASLFAEWEGKSGSKALSFAEHLAQQGMNTTFRKGIVLTERYGPEFAEMSNLLKNKLILREIEPSLVGALNAKRLPPAVQRSLEVTLQRDVLGLTNDLGIAQERMMKQLSALGETLQFQSEYLAVTSLLQNSRSRKVLWEAAVNLPGRADYLKIMDEVAKANPDKMGKIMDDLIRIGPLTDKATLERLVADDVLRKTLADNPLAVLALKKCASPCFPPALTPDQIPRLTKVMSGKTGDEITKINNLIYQSRATKDTLEVAIRNLETNFDEAIKAVKSIDVAFPKGLNVTENMRTMANVLVSMGLPPDQVSNIIKNVVRHGGTSSSRVENLLDSMSRILKLKNLNVVLGGLESSDKSLFKTAEFLVDEIVSHTNPSDLDKVQGILKYPGLLKTDSLLSNFTLAELRDLRTALSNQTEFVNNLYYVTQKVSGTKTEWISVIKQAGTGGKTDIERMIAVLESQTGKLTYQQAIDTIAKSKAFAGEVAKAMDDPVHGYQSLAKLIWEVPDDVAKNLKAGDAISVPQKFIDSGSAAYTQVIKTHGVDLANKMLSGNTVDYSRWKVVKSIIEKSNIDNSIKNGIIGDLWEIVHGQAYRKMDFDFVLTDVKLTDGTEHIFADIVAVKGNQVYIVELKSMGATLSTGQAKIYPLLRSDKIKTLKFSTNPKLDAIFAANLDKVSFNMIEEAVVAP</sequence>
<feature type="compositionally biased region" description="Basic residues" evidence="1">
    <location>
        <begin position="1"/>
        <end position="11"/>
    </location>
</feature>
<proteinExistence type="predicted"/>
<dbReference type="KEGG" id="stae:HNV11_06930"/>
<feature type="region of interest" description="Disordered" evidence="1">
    <location>
        <begin position="1"/>
        <end position="32"/>
    </location>
</feature>
<evidence type="ECO:0000259" key="4">
    <source>
        <dbReference type="Pfam" id="PF13699"/>
    </source>
</evidence>
<evidence type="ECO:0000256" key="1">
    <source>
        <dbReference type="SAM" id="MobiDB-lite"/>
    </source>
</evidence>
<organism evidence="5 6">
    <name type="scientific">Spirosoma taeanense</name>
    <dbReference type="NCBI Taxonomy" id="2735870"/>
    <lineage>
        <taxon>Bacteria</taxon>
        <taxon>Pseudomonadati</taxon>
        <taxon>Bacteroidota</taxon>
        <taxon>Cytophagia</taxon>
        <taxon>Cytophagales</taxon>
        <taxon>Cytophagaceae</taxon>
        <taxon>Spirosoma</taxon>
    </lineage>
</organism>
<dbReference type="InterPro" id="IPR002477">
    <property type="entry name" value="Peptidoglycan-bd-like"/>
</dbReference>
<keyword evidence="2" id="KW-0812">Transmembrane</keyword>
<protein>
    <submittedName>
        <fullName evidence="5">DUF4157 domain-containing protein</fullName>
    </submittedName>
</protein>
<feature type="transmembrane region" description="Helical" evidence="2">
    <location>
        <begin position="1036"/>
        <end position="1054"/>
    </location>
</feature>
<feature type="domain" description="eCIS core" evidence="4">
    <location>
        <begin position="202"/>
        <end position="278"/>
    </location>
</feature>
<dbReference type="Proteomes" id="UP000502756">
    <property type="component" value="Chromosome"/>
</dbReference>
<evidence type="ECO:0000313" key="5">
    <source>
        <dbReference type="EMBL" id="QJW89143.1"/>
    </source>
</evidence>
<feature type="transmembrane region" description="Helical" evidence="2">
    <location>
        <begin position="972"/>
        <end position="1005"/>
    </location>
</feature>
<keyword evidence="2" id="KW-0472">Membrane</keyword>
<reference evidence="5 6" key="1">
    <citation type="submission" date="2020-05" db="EMBL/GenBank/DDBJ databases">
        <title>Genome sequencing of Spirosoma sp. TS118.</title>
        <authorList>
            <person name="Lee J.-H."/>
            <person name="Jeong S."/>
            <person name="Zhao L."/>
            <person name="Jung J.-H."/>
            <person name="Kim M.-K."/>
            <person name="Lim S."/>
        </authorList>
    </citation>
    <scope>NUCLEOTIDE SEQUENCE [LARGE SCALE GENOMIC DNA]</scope>
    <source>
        <strain evidence="5 6">TS118</strain>
    </source>
</reference>
<evidence type="ECO:0000259" key="3">
    <source>
        <dbReference type="Pfam" id="PF01471"/>
    </source>
</evidence>
<feature type="region of interest" description="Disordered" evidence="1">
    <location>
        <begin position="168"/>
        <end position="188"/>
    </location>
</feature>
<keyword evidence="2" id="KW-1133">Transmembrane helix</keyword>
<dbReference type="Pfam" id="PF01471">
    <property type="entry name" value="PG_binding_1"/>
    <property type="match status" value="1"/>
</dbReference>
<feature type="domain" description="Peptidoglycan binding-like" evidence="3">
    <location>
        <begin position="456"/>
        <end position="523"/>
    </location>
</feature>
<evidence type="ECO:0000256" key="2">
    <source>
        <dbReference type="SAM" id="Phobius"/>
    </source>
</evidence>